<dbReference type="Proteomes" id="UP000501690">
    <property type="component" value="Linkage Group LG5"/>
</dbReference>
<evidence type="ECO:0000313" key="2">
    <source>
        <dbReference type="EMBL" id="QCD93533.1"/>
    </source>
</evidence>
<feature type="compositionally biased region" description="Basic residues" evidence="1">
    <location>
        <begin position="19"/>
        <end position="35"/>
    </location>
</feature>
<gene>
    <name evidence="2" type="ORF">DEO72_LG5g1608</name>
</gene>
<name>A0A4D6LYG0_VIGUN</name>
<feature type="region of interest" description="Disordered" evidence="1">
    <location>
        <begin position="1"/>
        <end position="47"/>
    </location>
</feature>
<dbReference type="AlphaFoldDB" id="A0A4D6LYG0"/>
<keyword evidence="3" id="KW-1185">Reference proteome</keyword>
<evidence type="ECO:0000256" key="1">
    <source>
        <dbReference type="SAM" id="MobiDB-lite"/>
    </source>
</evidence>
<feature type="compositionally biased region" description="Low complexity" evidence="1">
    <location>
        <begin position="1"/>
        <end position="10"/>
    </location>
</feature>
<accession>A0A4D6LYG0</accession>
<sequence>MQEQNQRQQQPSRTAATSRFHHHLPLSRHRRRTSHSTRVPQPPRRPTIASIFSRRTHLHLFVTPPRHRAASVFPATFTKLQQPLFQPWQPRATPPARPAQLRQPPPAATLVSALLQIVKEEKKTQQCRHCSVTTASRHARRRRSRSSRRQPRSQGEECESETLILERESALPRVSI</sequence>
<evidence type="ECO:0000313" key="3">
    <source>
        <dbReference type="Proteomes" id="UP000501690"/>
    </source>
</evidence>
<feature type="region of interest" description="Disordered" evidence="1">
    <location>
        <begin position="128"/>
        <end position="160"/>
    </location>
</feature>
<proteinExistence type="predicted"/>
<organism evidence="2 3">
    <name type="scientific">Vigna unguiculata</name>
    <name type="common">Cowpea</name>
    <dbReference type="NCBI Taxonomy" id="3917"/>
    <lineage>
        <taxon>Eukaryota</taxon>
        <taxon>Viridiplantae</taxon>
        <taxon>Streptophyta</taxon>
        <taxon>Embryophyta</taxon>
        <taxon>Tracheophyta</taxon>
        <taxon>Spermatophyta</taxon>
        <taxon>Magnoliopsida</taxon>
        <taxon>eudicotyledons</taxon>
        <taxon>Gunneridae</taxon>
        <taxon>Pentapetalae</taxon>
        <taxon>rosids</taxon>
        <taxon>fabids</taxon>
        <taxon>Fabales</taxon>
        <taxon>Fabaceae</taxon>
        <taxon>Papilionoideae</taxon>
        <taxon>50 kb inversion clade</taxon>
        <taxon>NPAAA clade</taxon>
        <taxon>indigoferoid/millettioid clade</taxon>
        <taxon>Phaseoleae</taxon>
        <taxon>Vigna</taxon>
    </lineage>
</organism>
<feature type="compositionally biased region" description="Basic residues" evidence="1">
    <location>
        <begin position="137"/>
        <end position="151"/>
    </location>
</feature>
<reference evidence="2 3" key="1">
    <citation type="submission" date="2019-04" db="EMBL/GenBank/DDBJ databases">
        <title>An improved genome assembly and genetic linkage map for asparagus bean, Vigna unguiculata ssp. sesquipedialis.</title>
        <authorList>
            <person name="Xia Q."/>
            <person name="Zhang R."/>
            <person name="Dong Y."/>
        </authorList>
    </citation>
    <scope>NUCLEOTIDE SEQUENCE [LARGE SCALE GENOMIC DNA]</scope>
    <source>
        <tissue evidence="2">Leaf</tissue>
    </source>
</reference>
<protein>
    <submittedName>
        <fullName evidence="2">Uncharacterized protein</fullName>
    </submittedName>
</protein>
<dbReference type="EMBL" id="CP039349">
    <property type="protein sequence ID" value="QCD93533.1"/>
    <property type="molecule type" value="Genomic_DNA"/>
</dbReference>